<dbReference type="RefSeq" id="WP_245900504.1">
    <property type="nucleotide sequence ID" value="NZ_PVNH01000003.1"/>
</dbReference>
<evidence type="ECO:0000256" key="1">
    <source>
        <dbReference type="SAM" id="Phobius"/>
    </source>
</evidence>
<organism evidence="2 3">
    <name type="scientific">Prauserella shujinwangii</name>
    <dbReference type="NCBI Taxonomy" id="1453103"/>
    <lineage>
        <taxon>Bacteria</taxon>
        <taxon>Bacillati</taxon>
        <taxon>Actinomycetota</taxon>
        <taxon>Actinomycetes</taxon>
        <taxon>Pseudonocardiales</taxon>
        <taxon>Pseudonocardiaceae</taxon>
        <taxon>Prauserella</taxon>
    </lineage>
</organism>
<dbReference type="EMBL" id="PVNH01000003">
    <property type="protein sequence ID" value="PRX49349.1"/>
    <property type="molecule type" value="Genomic_DNA"/>
</dbReference>
<reference evidence="2 3" key="1">
    <citation type="submission" date="2018-03" db="EMBL/GenBank/DDBJ databases">
        <title>Genomic Encyclopedia of Type Strains, Phase III (KMG-III): the genomes of soil and plant-associated and newly described type strains.</title>
        <authorList>
            <person name="Whitman W."/>
        </authorList>
    </citation>
    <scope>NUCLEOTIDE SEQUENCE [LARGE SCALE GENOMIC DNA]</scope>
    <source>
        <strain evidence="2 3">CGMCC 4.7125</strain>
    </source>
</reference>
<name>A0A2T0LZ21_9PSEU</name>
<feature type="transmembrane region" description="Helical" evidence="1">
    <location>
        <begin position="53"/>
        <end position="80"/>
    </location>
</feature>
<gene>
    <name evidence="2" type="ORF">B0I33_103384</name>
</gene>
<evidence type="ECO:0000313" key="3">
    <source>
        <dbReference type="Proteomes" id="UP000238362"/>
    </source>
</evidence>
<dbReference type="Proteomes" id="UP000238362">
    <property type="component" value="Unassembled WGS sequence"/>
</dbReference>
<keyword evidence="3" id="KW-1185">Reference proteome</keyword>
<dbReference type="AlphaFoldDB" id="A0A2T0LZ21"/>
<keyword evidence="1" id="KW-0472">Membrane</keyword>
<accession>A0A2T0LZ21</accession>
<keyword evidence="1" id="KW-1133">Transmembrane helix</keyword>
<protein>
    <recommendedName>
        <fullName evidence="4">DUF2269 domain-containing protein</fullName>
    </recommendedName>
</protein>
<comment type="caution">
    <text evidence="2">The sequence shown here is derived from an EMBL/GenBank/DDBJ whole genome shotgun (WGS) entry which is preliminary data.</text>
</comment>
<feature type="transmembrane region" description="Helical" evidence="1">
    <location>
        <begin position="139"/>
        <end position="159"/>
    </location>
</feature>
<proteinExistence type="predicted"/>
<evidence type="ECO:0000313" key="2">
    <source>
        <dbReference type="EMBL" id="PRX49349.1"/>
    </source>
</evidence>
<sequence>MSQMFRMSVSARRAVLVAHVVSSVGWLGLTIGNLTLAITGLTTADPGTQRAVFVAMDVVGGTLLIPVSLTAFGTGLALSLGTRWGLLRHRWVLAKFVLTLVAVVLTPLSLLPGVRAAAEAVSAAPAGTLVDLGGTGSDLLAAGCVSSSMYLACVVLSITKPWGRTRWGRRALADRPRPVTAGRGTRRAAG</sequence>
<keyword evidence="1" id="KW-0812">Transmembrane</keyword>
<feature type="transmembrane region" description="Helical" evidence="1">
    <location>
        <begin position="92"/>
        <end position="111"/>
    </location>
</feature>
<evidence type="ECO:0008006" key="4">
    <source>
        <dbReference type="Google" id="ProtNLM"/>
    </source>
</evidence>